<evidence type="ECO:0000256" key="2">
    <source>
        <dbReference type="ARBA" id="ARBA00010701"/>
    </source>
</evidence>
<evidence type="ECO:0000256" key="6">
    <source>
        <dbReference type="SAM" id="SignalP"/>
    </source>
</evidence>
<evidence type="ECO:0000256" key="4">
    <source>
        <dbReference type="ARBA" id="ARBA00022729"/>
    </source>
</evidence>
<organism evidence="8 9">
    <name type="scientific">Culex pipiens pipiens</name>
    <name type="common">Northern house mosquito</name>
    <dbReference type="NCBI Taxonomy" id="38569"/>
    <lineage>
        <taxon>Eukaryota</taxon>
        <taxon>Metazoa</taxon>
        <taxon>Ecdysozoa</taxon>
        <taxon>Arthropoda</taxon>
        <taxon>Hexapoda</taxon>
        <taxon>Insecta</taxon>
        <taxon>Pterygota</taxon>
        <taxon>Neoptera</taxon>
        <taxon>Endopterygota</taxon>
        <taxon>Diptera</taxon>
        <taxon>Nematocera</taxon>
        <taxon>Culicoidea</taxon>
        <taxon>Culicidae</taxon>
        <taxon>Culicinae</taxon>
        <taxon>Culicini</taxon>
        <taxon>Culex</taxon>
        <taxon>Culex</taxon>
    </lineage>
</organism>
<keyword evidence="4 6" id="KW-0732">Signal</keyword>
<reference evidence="8 9" key="1">
    <citation type="submission" date="2024-05" db="EMBL/GenBank/DDBJ databases">
        <title>Culex pipiens pipiens assembly and annotation.</title>
        <authorList>
            <person name="Alout H."/>
            <person name="Durand T."/>
        </authorList>
    </citation>
    <scope>NUCLEOTIDE SEQUENCE [LARGE SCALE GENOMIC DNA]</scope>
    <source>
        <strain evidence="8">HA-2024</strain>
        <tissue evidence="8">Whole body</tissue>
    </source>
</reference>
<dbReference type="Proteomes" id="UP001562425">
    <property type="component" value="Unassembled WGS sequence"/>
</dbReference>
<feature type="chain" id="PRO_5044841257" description="Lipase domain-containing protein" evidence="6">
    <location>
        <begin position="21"/>
        <end position="439"/>
    </location>
</feature>
<dbReference type="Gene3D" id="3.40.50.1820">
    <property type="entry name" value="alpha/beta hydrolase"/>
    <property type="match status" value="1"/>
</dbReference>
<evidence type="ECO:0000313" key="9">
    <source>
        <dbReference type="Proteomes" id="UP001562425"/>
    </source>
</evidence>
<dbReference type="EMBL" id="JBEHCU010012125">
    <property type="protein sequence ID" value="KAL1375870.1"/>
    <property type="molecule type" value="Genomic_DNA"/>
</dbReference>
<name>A0ABD1CHU6_CULPP</name>
<dbReference type="AlphaFoldDB" id="A0ABD1CHU6"/>
<dbReference type="GO" id="GO:0005576">
    <property type="term" value="C:extracellular region"/>
    <property type="evidence" value="ECO:0007669"/>
    <property type="project" value="UniProtKB-SubCell"/>
</dbReference>
<dbReference type="Pfam" id="PF00151">
    <property type="entry name" value="Lipase"/>
    <property type="match status" value="1"/>
</dbReference>
<dbReference type="PRINTS" id="PR00821">
    <property type="entry name" value="TAGLIPASE"/>
</dbReference>
<comment type="subcellular location">
    <subcellularLocation>
        <location evidence="1">Secreted</location>
    </subcellularLocation>
</comment>
<evidence type="ECO:0000256" key="1">
    <source>
        <dbReference type="ARBA" id="ARBA00004613"/>
    </source>
</evidence>
<sequence>MTKSLPIILLLLATATSGDAVNFGRLSGRVGQVFTKDTATMLGKTAKGLLVSVPTVFSPKQLQNFAKQSIFGVPAEAIAGTVNKLCSMALLSNATESKVSVDVDKMNYLLLTEDQNVSIPLAKPELLWGNALFKKELETVILVTGWKTNIEWDRGMKPIKSIFNAYHKRGGYNFIAIDTANFVDTLYTWSAFNTNDIGEKLAEGLQEFIKTVDVDKIHLIGHSLGAQIVGAAGRHFQALTSKMIPRITGLDPANPCFNEGEALSGIYRGDADFVDIIHSNSMVLGKRDPIGDVDFYPNGVVSVQPGCMNPACSHARAWRLYAETVDPESENSMQAVKCNSLLAVRLGSCRGKRIPMGFACPKTAKGNYFLETNKDSPDPAMDWRYMLSVSPHNLADTRKDGLAADLGAVPTDLKLDSKSCKKLFRLAQVVLRFRNEQVF</sequence>
<comment type="similarity">
    <text evidence="2 5">Belongs to the AB hydrolase superfamily. Lipase family.</text>
</comment>
<evidence type="ECO:0000313" key="8">
    <source>
        <dbReference type="EMBL" id="KAL1375870.1"/>
    </source>
</evidence>
<proteinExistence type="inferred from homology"/>
<evidence type="ECO:0000256" key="3">
    <source>
        <dbReference type="ARBA" id="ARBA00022525"/>
    </source>
</evidence>
<keyword evidence="3" id="KW-0964">Secreted</keyword>
<gene>
    <name evidence="8" type="ORF">pipiens_004573</name>
</gene>
<dbReference type="SUPFAM" id="SSF53474">
    <property type="entry name" value="alpha/beta-Hydrolases"/>
    <property type="match status" value="1"/>
</dbReference>
<dbReference type="InterPro" id="IPR000734">
    <property type="entry name" value="TAG_lipase"/>
</dbReference>
<dbReference type="InterPro" id="IPR013818">
    <property type="entry name" value="Lipase"/>
</dbReference>
<feature type="domain" description="Lipase" evidence="7">
    <location>
        <begin position="105"/>
        <end position="377"/>
    </location>
</feature>
<protein>
    <recommendedName>
        <fullName evidence="7">Lipase domain-containing protein</fullName>
    </recommendedName>
</protein>
<comment type="caution">
    <text evidence="8">The sequence shown here is derived from an EMBL/GenBank/DDBJ whole genome shotgun (WGS) entry which is preliminary data.</text>
</comment>
<evidence type="ECO:0000256" key="5">
    <source>
        <dbReference type="RuleBase" id="RU004262"/>
    </source>
</evidence>
<dbReference type="InterPro" id="IPR029058">
    <property type="entry name" value="AB_hydrolase_fold"/>
</dbReference>
<dbReference type="PANTHER" id="PTHR11610:SF149">
    <property type="entry name" value="FI01450P-RELATED"/>
    <property type="match status" value="1"/>
</dbReference>
<accession>A0ABD1CHU6</accession>
<dbReference type="PANTHER" id="PTHR11610">
    <property type="entry name" value="LIPASE"/>
    <property type="match status" value="1"/>
</dbReference>
<dbReference type="FunFam" id="3.40.50.1820:FF:000122">
    <property type="entry name" value="Vitellogenin-3-like Protein"/>
    <property type="match status" value="1"/>
</dbReference>
<evidence type="ECO:0000259" key="7">
    <source>
        <dbReference type="Pfam" id="PF00151"/>
    </source>
</evidence>
<keyword evidence="9" id="KW-1185">Reference proteome</keyword>
<feature type="signal peptide" evidence="6">
    <location>
        <begin position="1"/>
        <end position="20"/>
    </location>
</feature>